<comment type="caution">
    <text evidence="11">The sequence shown here is derived from an EMBL/GenBank/DDBJ whole genome shotgun (WGS) entry which is preliminary data.</text>
</comment>
<dbReference type="PANTHER" id="PTHR48021">
    <property type="match status" value="1"/>
</dbReference>
<organism evidence="11 12">
    <name type="scientific">Allacma fusca</name>
    <dbReference type="NCBI Taxonomy" id="39272"/>
    <lineage>
        <taxon>Eukaryota</taxon>
        <taxon>Metazoa</taxon>
        <taxon>Ecdysozoa</taxon>
        <taxon>Arthropoda</taxon>
        <taxon>Hexapoda</taxon>
        <taxon>Collembola</taxon>
        <taxon>Symphypleona</taxon>
        <taxon>Sminthuridae</taxon>
        <taxon>Allacma</taxon>
    </lineage>
</organism>
<evidence type="ECO:0000256" key="1">
    <source>
        <dbReference type="ARBA" id="ARBA00004651"/>
    </source>
</evidence>
<dbReference type="InterPro" id="IPR005828">
    <property type="entry name" value="MFS_sugar_transport-like"/>
</dbReference>
<keyword evidence="5 9" id="KW-0472">Membrane</keyword>
<evidence type="ECO:0000256" key="9">
    <source>
        <dbReference type="SAM" id="Phobius"/>
    </source>
</evidence>
<keyword evidence="4 9" id="KW-1133">Transmembrane helix</keyword>
<dbReference type="NCBIfam" id="TIGR00879">
    <property type="entry name" value="SP"/>
    <property type="match status" value="1"/>
</dbReference>
<feature type="transmembrane region" description="Helical" evidence="9">
    <location>
        <begin position="247"/>
        <end position="265"/>
    </location>
</feature>
<dbReference type="PROSITE" id="PS50850">
    <property type="entry name" value="MFS"/>
    <property type="match status" value="1"/>
</dbReference>
<feature type="transmembrane region" description="Helical" evidence="9">
    <location>
        <begin position="476"/>
        <end position="493"/>
    </location>
</feature>
<name>A0A8J2KG49_9HEXA</name>
<feature type="transmembrane region" description="Helical" evidence="9">
    <location>
        <begin position="133"/>
        <end position="154"/>
    </location>
</feature>
<feature type="transmembrane region" description="Helical" evidence="9">
    <location>
        <begin position="436"/>
        <end position="455"/>
    </location>
</feature>
<gene>
    <name evidence="11" type="ORF">AFUS01_LOCUS27867</name>
</gene>
<evidence type="ECO:0000259" key="10">
    <source>
        <dbReference type="PROSITE" id="PS50850"/>
    </source>
</evidence>
<feature type="transmembrane region" description="Helical" evidence="9">
    <location>
        <begin position="367"/>
        <end position="387"/>
    </location>
</feature>
<dbReference type="EMBL" id="CAJVCH010390846">
    <property type="protein sequence ID" value="CAG7817291.1"/>
    <property type="molecule type" value="Genomic_DNA"/>
</dbReference>
<feature type="transmembrane region" description="Helical" evidence="9">
    <location>
        <begin position="186"/>
        <end position="208"/>
    </location>
</feature>
<dbReference type="GO" id="GO:0051119">
    <property type="term" value="F:sugar transmembrane transporter activity"/>
    <property type="evidence" value="ECO:0007669"/>
    <property type="project" value="InterPro"/>
</dbReference>
<keyword evidence="3 9" id="KW-0812">Transmembrane</keyword>
<feature type="transmembrane region" description="Helical" evidence="9">
    <location>
        <begin position="161"/>
        <end position="180"/>
    </location>
</feature>
<dbReference type="Pfam" id="PF00083">
    <property type="entry name" value="Sugar_tr"/>
    <property type="match status" value="1"/>
</dbReference>
<dbReference type="PANTHER" id="PTHR48021:SF1">
    <property type="entry name" value="GH07001P-RELATED"/>
    <property type="match status" value="1"/>
</dbReference>
<dbReference type="InterPro" id="IPR005829">
    <property type="entry name" value="Sugar_transporter_CS"/>
</dbReference>
<evidence type="ECO:0000256" key="3">
    <source>
        <dbReference type="ARBA" id="ARBA00022692"/>
    </source>
</evidence>
<evidence type="ECO:0000256" key="6">
    <source>
        <dbReference type="ARBA" id="ARBA00023180"/>
    </source>
</evidence>
<evidence type="ECO:0000313" key="12">
    <source>
        <dbReference type="Proteomes" id="UP000708208"/>
    </source>
</evidence>
<dbReference type="FunFam" id="1.20.1250.20:FF:000055">
    <property type="entry name" value="Facilitated trehalose transporter Tret1-2 homolog"/>
    <property type="match status" value="1"/>
</dbReference>
<evidence type="ECO:0000256" key="5">
    <source>
        <dbReference type="ARBA" id="ARBA00023136"/>
    </source>
</evidence>
<feature type="transmembrane region" description="Helical" evidence="9">
    <location>
        <begin position="220"/>
        <end position="241"/>
    </location>
</feature>
<accession>A0A8J2KG49</accession>
<comment type="subcellular location">
    <subcellularLocation>
        <location evidence="1">Cell membrane</location>
        <topology evidence="1">Multi-pass membrane protein</topology>
    </subcellularLocation>
</comment>
<evidence type="ECO:0000256" key="7">
    <source>
        <dbReference type="ARBA" id="ARBA00024348"/>
    </source>
</evidence>
<feature type="transmembrane region" description="Helical" evidence="9">
    <location>
        <begin position="394"/>
        <end position="416"/>
    </location>
</feature>
<evidence type="ECO:0000256" key="8">
    <source>
        <dbReference type="RuleBase" id="RU003346"/>
    </source>
</evidence>
<sequence>MTGRLSDNKFETPVIIGNESSFENASVTAVGEQSESPMEVKLIPENYGEEEEAYGFSYLRQDTYKTFPKKTTNGRDSPPIKKFKGKLWPQVYASFAANMGSMALGTVVAWTATALPDMRKSEAWKTLDPSQESWIGSIMTLGAAVSCPVAGFGIERFGRRMSMLLLTLPFLAGWSAIYFAQNIPMIYTGRFLTGFCGGAFSIAVPVFITETADVRIRGALGSGFELLLTIGILYILLIGTFVPWDVQALACGVLPIIFHGLMLFAPESPRFLVERGKEPEASKALKWLRGAGTVDEVGPELLELKKSVADSRARKGTWRDLFSMSVIKPTSIGLALMFFQQMSGIDAITLYTVDIFKSAGSDIDEHLSASIFGVAQVVATLIAALVVDRCGRRLLLLISSFFMALSLGMMGLYFYLKLQNGGVPPENLSWLPLSSLTVYILSFSTGLGPIPWLMLAELIPSQVKGLAAGSVIISRWLLGFIVTLEFHSLMGILGEHGGFWFFASFCFIGTIYIYLFVPETKGKSLDEIQRDFQSPRAP</sequence>
<feature type="transmembrane region" description="Helical" evidence="9">
    <location>
        <begin position="499"/>
        <end position="517"/>
    </location>
</feature>
<dbReference type="CDD" id="cd17358">
    <property type="entry name" value="MFS_GLUT6_8_Class3_like"/>
    <property type="match status" value="1"/>
</dbReference>
<keyword evidence="12" id="KW-1185">Reference proteome</keyword>
<dbReference type="InterPro" id="IPR020846">
    <property type="entry name" value="MFS_dom"/>
</dbReference>
<dbReference type="Proteomes" id="UP000708208">
    <property type="component" value="Unassembled WGS sequence"/>
</dbReference>
<dbReference type="InterPro" id="IPR050549">
    <property type="entry name" value="MFS_Trehalose_Transporter"/>
</dbReference>
<keyword evidence="6" id="KW-0325">Glycoprotein</keyword>
<dbReference type="OrthoDB" id="6612291at2759"/>
<dbReference type="AlphaFoldDB" id="A0A8J2KG49"/>
<dbReference type="InterPro" id="IPR003663">
    <property type="entry name" value="Sugar/inositol_transpt"/>
</dbReference>
<keyword evidence="8" id="KW-0813">Transport</keyword>
<comment type="similarity">
    <text evidence="7">Belongs to the major facilitator superfamily. Sugar transporter (TC 2.A.1.1) family. Trehalose transporter subfamily.</text>
</comment>
<dbReference type="InterPro" id="IPR044775">
    <property type="entry name" value="MFS_ERD6/Tret1-like"/>
</dbReference>
<proteinExistence type="inferred from homology"/>
<keyword evidence="2" id="KW-1003">Cell membrane</keyword>
<evidence type="ECO:0000256" key="2">
    <source>
        <dbReference type="ARBA" id="ARBA00022475"/>
    </source>
</evidence>
<reference evidence="11" key="1">
    <citation type="submission" date="2021-06" db="EMBL/GenBank/DDBJ databases">
        <authorList>
            <person name="Hodson N. C."/>
            <person name="Mongue J. A."/>
            <person name="Jaron S. K."/>
        </authorList>
    </citation>
    <scope>NUCLEOTIDE SEQUENCE</scope>
</reference>
<protein>
    <recommendedName>
        <fullName evidence="10">Major facilitator superfamily (MFS) profile domain-containing protein</fullName>
    </recommendedName>
</protein>
<dbReference type="GO" id="GO:0005886">
    <property type="term" value="C:plasma membrane"/>
    <property type="evidence" value="ECO:0007669"/>
    <property type="project" value="UniProtKB-SubCell"/>
</dbReference>
<evidence type="ECO:0000256" key="4">
    <source>
        <dbReference type="ARBA" id="ARBA00022989"/>
    </source>
</evidence>
<evidence type="ECO:0000313" key="11">
    <source>
        <dbReference type="EMBL" id="CAG7817291.1"/>
    </source>
</evidence>
<feature type="domain" description="Major facilitator superfamily (MFS) profile" evidence="10">
    <location>
        <begin position="89"/>
        <end position="521"/>
    </location>
</feature>
<feature type="transmembrane region" description="Helical" evidence="9">
    <location>
        <begin position="91"/>
        <end position="113"/>
    </location>
</feature>
<dbReference type="PROSITE" id="PS00216">
    <property type="entry name" value="SUGAR_TRANSPORT_1"/>
    <property type="match status" value="1"/>
</dbReference>
<dbReference type="PROSITE" id="PS00217">
    <property type="entry name" value="SUGAR_TRANSPORT_2"/>
    <property type="match status" value="1"/>
</dbReference>